<evidence type="ECO:0000256" key="3">
    <source>
        <dbReference type="ARBA" id="ARBA00023125"/>
    </source>
</evidence>
<organism evidence="8 9">
    <name type="scientific">Arachis hypogaea</name>
    <name type="common">Peanut</name>
    <dbReference type="NCBI Taxonomy" id="3818"/>
    <lineage>
        <taxon>Eukaryota</taxon>
        <taxon>Viridiplantae</taxon>
        <taxon>Streptophyta</taxon>
        <taxon>Embryophyta</taxon>
        <taxon>Tracheophyta</taxon>
        <taxon>Spermatophyta</taxon>
        <taxon>Magnoliopsida</taxon>
        <taxon>eudicotyledons</taxon>
        <taxon>Gunneridae</taxon>
        <taxon>Pentapetalae</taxon>
        <taxon>rosids</taxon>
        <taxon>fabids</taxon>
        <taxon>Fabales</taxon>
        <taxon>Fabaceae</taxon>
        <taxon>Papilionoideae</taxon>
        <taxon>50 kb inversion clade</taxon>
        <taxon>dalbergioids sensu lato</taxon>
        <taxon>Dalbergieae</taxon>
        <taxon>Pterocarpus clade</taxon>
        <taxon>Arachis</taxon>
    </lineage>
</organism>
<keyword evidence="3" id="KW-0238">DNA-binding</keyword>
<feature type="compositionally biased region" description="Pro residues" evidence="6">
    <location>
        <begin position="207"/>
        <end position="217"/>
    </location>
</feature>
<evidence type="ECO:0000256" key="6">
    <source>
        <dbReference type="SAM" id="MobiDB-lite"/>
    </source>
</evidence>
<evidence type="ECO:0000313" key="8">
    <source>
        <dbReference type="EMBL" id="RYQ98822.1"/>
    </source>
</evidence>
<gene>
    <name evidence="8" type="ORF">Ahy_B07g086646</name>
</gene>
<proteinExistence type="predicted"/>
<keyword evidence="4" id="KW-0804">Transcription</keyword>
<dbReference type="Gene3D" id="2.20.25.80">
    <property type="entry name" value="WRKY domain"/>
    <property type="match status" value="1"/>
</dbReference>
<dbReference type="Proteomes" id="UP000289738">
    <property type="component" value="Chromosome B07"/>
</dbReference>
<dbReference type="InterPro" id="IPR003657">
    <property type="entry name" value="WRKY_dom"/>
</dbReference>
<sequence length="333" mass="37141">MKKNTLCSENNDVSWKKKRRIIKELVQGQEAATQLKLLLQNPIGDTSLSAEELLGNVLTSFAETLSLLASNHSQEQPCRHDPSPSSADPSDDYSGESHNMKRSNLTPAKKVGRGCYKRRRTEHTWTTISPTADDNNAWRKYGEKEIQNSKFPRSYFRCSRKYDQNCRAIKHVQRTQENPCMYQITYIGMHSCKATPNDAPTINQDTTPPPPPPPPPSDVVDPSMLSDLKDIIEPYKPSIIMPPNMVSNDNANNIYPCPSSLCSDMDFGVDLDTDHIYEGGGDVVEGGGGQGGLGLHDERYVCEGSVSIYDLASRDGHMKTTHLCIPYTTRMRC</sequence>
<reference evidence="8 9" key="1">
    <citation type="submission" date="2019-01" db="EMBL/GenBank/DDBJ databases">
        <title>Sequencing of cultivated peanut Arachis hypogaea provides insights into genome evolution and oil improvement.</title>
        <authorList>
            <person name="Chen X."/>
        </authorList>
    </citation>
    <scope>NUCLEOTIDE SEQUENCE [LARGE SCALE GENOMIC DNA]</scope>
    <source>
        <strain evidence="9">cv. Fuhuasheng</strain>
        <tissue evidence="8">Leaves</tissue>
    </source>
</reference>
<keyword evidence="5" id="KW-0539">Nucleus</keyword>
<comment type="subcellular location">
    <subcellularLocation>
        <location evidence="1">Nucleus</location>
    </subcellularLocation>
</comment>
<dbReference type="GO" id="GO:0003700">
    <property type="term" value="F:DNA-binding transcription factor activity"/>
    <property type="evidence" value="ECO:0007669"/>
    <property type="project" value="InterPro"/>
</dbReference>
<dbReference type="AlphaFoldDB" id="A0A444YA35"/>
<dbReference type="InterPro" id="IPR036576">
    <property type="entry name" value="WRKY_dom_sf"/>
</dbReference>
<keyword evidence="9" id="KW-1185">Reference proteome</keyword>
<dbReference type="SUPFAM" id="SSF118290">
    <property type="entry name" value="WRKY DNA-binding domain"/>
    <property type="match status" value="1"/>
</dbReference>
<feature type="domain" description="WRKY" evidence="7">
    <location>
        <begin position="127"/>
        <end position="195"/>
    </location>
</feature>
<dbReference type="InterPro" id="IPR044810">
    <property type="entry name" value="WRKY_plant"/>
</dbReference>
<evidence type="ECO:0000313" key="9">
    <source>
        <dbReference type="Proteomes" id="UP000289738"/>
    </source>
</evidence>
<accession>A0A444YA35</accession>
<evidence type="ECO:0000256" key="5">
    <source>
        <dbReference type="ARBA" id="ARBA00023242"/>
    </source>
</evidence>
<evidence type="ECO:0000259" key="7">
    <source>
        <dbReference type="PROSITE" id="PS50811"/>
    </source>
</evidence>
<feature type="region of interest" description="Disordered" evidence="6">
    <location>
        <begin position="195"/>
        <end position="223"/>
    </location>
</feature>
<dbReference type="Pfam" id="PF03106">
    <property type="entry name" value="WRKY"/>
    <property type="match status" value="1"/>
</dbReference>
<name>A0A444YA35_ARAHY</name>
<evidence type="ECO:0000256" key="1">
    <source>
        <dbReference type="ARBA" id="ARBA00004123"/>
    </source>
</evidence>
<dbReference type="GO" id="GO:0043565">
    <property type="term" value="F:sequence-specific DNA binding"/>
    <property type="evidence" value="ECO:0007669"/>
    <property type="project" value="InterPro"/>
</dbReference>
<dbReference type="STRING" id="3818.A0A444YA35"/>
<comment type="caution">
    <text evidence="8">The sequence shown here is derived from an EMBL/GenBank/DDBJ whole genome shotgun (WGS) entry which is preliminary data.</text>
</comment>
<feature type="region of interest" description="Disordered" evidence="6">
    <location>
        <begin position="72"/>
        <end position="117"/>
    </location>
</feature>
<keyword evidence="2" id="KW-0805">Transcription regulation</keyword>
<evidence type="ECO:0000256" key="4">
    <source>
        <dbReference type="ARBA" id="ARBA00023163"/>
    </source>
</evidence>
<dbReference type="GO" id="GO:0005634">
    <property type="term" value="C:nucleus"/>
    <property type="evidence" value="ECO:0007669"/>
    <property type="project" value="UniProtKB-SubCell"/>
</dbReference>
<dbReference type="PANTHER" id="PTHR31282">
    <property type="entry name" value="WRKY TRANSCRIPTION FACTOR 21-RELATED"/>
    <property type="match status" value="1"/>
</dbReference>
<dbReference type="PROSITE" id="PS50811">
    <property type="entry name" value="WRKY"/>
    <property type="match status" value="1"/>
</dbReference>
<protein>
    <recommendedName>
        <fullName evidence="7">WRKY domain-containing protein</fullName>
    </recommendedName>
</protein>
<evidence type="ECO:0000256" key="2">
    <source>
        <dbReference type="ARBA" id="ARBA00023015"/>
    </source>
</evidence>
<dbReference type="SMART" id="SM00774">
    <property type="entry name" value="WRKY"/>
    <property type="match status" value="1"/>
</dbReference>
<dbReference type="EMBL" id="SDMP01000017">
    <property type="protein sequence ID" value="RYQ98822.1"/>
    <property type="molecule type" value="Genomic_DNA"/>
</dbReference>